<reference evidence="3" key="2">
    <citation type="submission" date="2015-12" db="EMBL/GenBank/DDBJ databases">
        <title>Update maize B73 reference genome by single molecule sequencing technologies.</title>
        <authorList>
            <consortium name="Maize Genome Sequencing Project"/>
            <person name="Ware D."/>
        </authorList>
    </citation>
    <scope>NUCLEOTIDE SEQUENCE [LARGE SCALE GENOMIC DNA]</scope>
    <source>
        <tissue evidence="3">Seedling</tissue>
    </source>
</reference>
<gene>
    <name evidence="3" type="ORF">ZEAMMB73_Zm00001d043842</name>
</gene>
<protein>
    <submittedName>
        <fullName evidence="3">GPI transamidase component family protein / Gaa1-like family protein</fullName>
    </submittedName>
</protein>
<dbReference type="GO" id="GO:0042765">
    <property type="term" value="C:GPI-anchor transamidase complex"/>
    <property type="evidence" value="ECO:0007669"/>
    <property type="project" value="InterPro"/>
</dbReference>
<name>B6SNF8_MAIZE</name>
<sequence length="101" mass="11005">MKSLAKQETQPKSRLIVRLGVFLASHHILFSVICCYAGIIALLLLPSLAKNTYLSENALIPGSANPLFSTEDAIEANRFMKAIEAVARDSSSVMYVTSFSL</sequence>
<dbReference type="AlphaFoldDB" id="B6SNF8"/>
<keyword evidence="1" id="KW-0472">Membrane</keyword>
<keyword evidence="1" id="KW-0812">Transmembrane</keyword>
<evidence type="ECO:0000313" key="2">
    <source>
        <dbReference type="EMBL" id="ACG26391.1"/>
    </source>
</evidence>
<accession>B6SNF8</accession>
<dbReference type="InterPro" id="IPR007246">
    <property type="entry name" value="Gaa1"/>
</dbReference>
<dbReference type="PANTHER" id="PTHR13304">
    <property type="entry name" value="GLYCOSYLPHOSPHATIDYLINOSITOL ANCHOR ATTACHMENT 1 PROTEIN"/>
    <property type="match status" value="1"/>
</dbReference>
<feature type="transmembrane region" description="Helical" evidence="1">
    <location>
        <begin position="21"/>
        <end position="45"/>
    </location>
</feature>
<dbReference type="PANTHER" id="PTHR13304:SF0">
    <property type="entry name" value="GLYCOSYLPHOSPHATIDYLINOSITOL ANCHOR ATTACHMENT 1 PROTEIN"/>
    <property type="match status" value="1"/>
</dbReference>
<dbReference type="ExpressionAtlas" id="B6SNF8">
    <property type="expression patterns" value="baseline and differential"/>
</dbReference>
<reference evidence="2" key="1">
    <citation type="journal article" date="2009" name="Plant Mol. Biol.">
        <title>Insights into corn genes derived from large-scale cDNA sequencing.</title>
        <authorList>
            <person name="Alexandrov N.N."/>
            <person name="Brover V.V."/>
            <person name="Freidin S."/>
            <person name="Troukhan M.E."/>
            <person name="Tatarinova T.V."/>
            <person name="Zhang H."/>
            <person name="Swaller T.J."/>
            <person name="Lu Y.P."/>
            <person name="Bouck J."/>
            <person name="Flavell R.B."/>
            <person name="Feldmann K.A."/>
        </authorList>
    </citation>
    <scope>NUCLEOTIDE SEQUENCE</scope>
</reference>
<dbReference type="EMBL" id="CM007649">
    <property type="protein sequence ID" value="ONM39213.1"/>
    <property type="molecule type" value="Genomic_DNA"/>
</dbReference>
<proteinExistence type="evidence at transcript level"/>
<organism evidence="2">
    <name type="scientific">Zea mays</name>
    <name type="common">Maize</name>
    <dbReference type="NCBI Taxonomy" id="4577"/>
    <lineage>
        <taxon>Eukaryota</taxon>
        <taxon>Viridiplantae</taxon>
        <taxon>Streptophyta</taxon>
        <taxon>Embryophyta</taxon>
        <taxon>Tracheophyta</taxon>
        <taxon>Spermatophyta</taxon>
        <taxon>Magnoliopsida</taxon>
        <taxon>Liliopsida</taxon>
        <taxon>Poales</taxon>
        <taxon>Poaceae</taxon>
        <taxon>PACMAD clade</taxon>
        <taxon>Panicoideae</taxon>
        <taxon>Andropogonodae</taxon>
        <taxon>Andropogoneae</taxon>
        <taxon>Tripsacinae</taxon>
        <taxon>Zea</taxon>
    </lineage>
</organism>
<evidence type="ECO:0000256" key="1">
    <source>
        <dbReference type="SAM" id="Phobius"/>
    </source>
</evidence>
<keyword evidence="1" id="KW-1133">Transmembrane helix</keyword>
<dbReference type="HOGENOM" id="CLU_2295771_0_0_1"/>
<dbReference type="EMBL" id="EU954273">
    <property type="protein sequence ID" value="ACG26391.1"/>
    <property type="molecule type" value="mRNA"/>
</dbReference>
<evidence type="ECO:0000313" key="3">
    <source>
        <dbReference type="EMBL" id="ONM39213.1"/>
    </source>
</evidence>